<dbReference type="InterPro" id="IPR010982">
    <property type="entry name" value="Lambda_DNA-bd_dom_sf"/>
</dbReference>
<evidence type="ECO:0000259" key="1">
    <source>
        <dbReference type="PROSITE" id="PS50943"/>
    </source>
</evidence>
<protein>
    <submittedName>
        <fullName evidence="2">XRE family transcriptional regulator</fullName>
    </submittedName>
</protein>
<dbReference type="CDD" id="cd00093">
    <property type="entry name" value="HTH_XRE"/>
    <property type="match status" value="1"/>
</dbReference>
<name>A0A3L6ZW21_9MICO</name>
<proteinExistence type="predicted"/>
<dbReference type="GO" id="GO:0003677">
    <property type="term" value="F:DNA binding"/>
    <property type="evidence" value="ECO:0007669"/>
    <property type="project" value="InterPro"/>
</dbReference>
<comment type="caution">
    <text evidence="2">The sequence shown here is derived from an EMBL/GenBank/DDBJ whole genome shotgun (WGS) entry which is preliminary data.</text>
</comment>
<dbReference type="Proteomes" id="UP000272503">
    <property type="component" value="Unassembled WGS sequence"/>
</dbReference>
<keyword evidence="3" id="KW-1185">Reference proteome</keyword>
<dbReference type="EMBL" id="RCUX01000020">
    <property type="protein sequence ID" value="RLP71885.1"/>
    <property type="molecule type" value="Genomic_DNA"/>
</dbReference>
<dbReference type="OrthoDB" id="5738376at2"/>
<dbReference type="PROSITE" id="PS50943">
    <property type="entry name" value="HTH_CROC1"/>
    <property type="match status" value="1"/>
</dbReference>
<dbReference type="Gene3D" id="1.10.260.40">
    <property type="entry name" value="lambda repressor-like DNA-binding domains"/>
    <property type="match status" value="1"/>
</dbReference>
<dbReference type="AlphaFoldDB" id="A0A3L6ZW21"/>
<feature type="domain" description="HTH cro/C1-type" evidence="1">
    <location>
        <begin position="35"/>
        <end position="92"/>
    </location>
</feature>
<dbReference type="InterPro" id="IPR001387">
    <property type="entry name" value="Cro/C1-type_HTH"/>
</dbReference>
<sequence>MAMSVSEFLENHPTDRNAIDAEKARMLDEVRAYRLRELRVRAGLTQAELAARIGVGQRQVSKIEHGELDNARVGTIRRYLEAVGGGLSVEFLIGDEHVRVA</sequence>
<reference evidence="2 3" key="1">
    <citation type="submission" date="2018-10" db="EMBL/GenBank/DDBJ databases">
        <authorList>
            <person name="Li J."/>
        </authorList>
    </citation>
    <scope>NUCLEOTIDE SEQUENCE [LARGE SCALE GENOMIC DNA]</scope>
    <source>
        <strain evidence="2 3">IF 016277</strain>
    </source>
</reference>
<evidence type="ECO:0000313" key="2">
    <source>
        <dbReference type="EMBL" id="RLP71885.1"/>
    </source>
</evidence>
<gene>
    <name evidence="2" type="ORF">D9V32_15765</name>
</gene>
<organism evidence="2 3">
    <name type="scientific">Mycetocola tolaasinivorans</name>
    <dbReference type="NCBI Taxonomy" id="76635"/>
    <lineage>
        <taxon>Bacteria</taxon>
        <taxon>Bacillati</taxon>
        <taxon>Actinomycetota</taxon>
        <taxon>Actinomycetes</taxon>
        <taxon>Micrococcales</taxon>
        <taxon>Microbacteriaceae</taxon>
        <taxon>Mycetocola</taxon>
    </lineage>
</organism>
<dbReference type="SUPFAM" id="SSF47413">
    <property type="entry name" value="lambda repressor-like DNA-binding domains"/>
    <property type="match status" value="1"/>
</dbReference>
<dbReference type="SMART" id="SM00530">
    <property type="entry name" value="HTH_XRE"/>
    <property type="match status" value="1"/>
</dbReference>
<evidence type="ECO:0000313" key="3">
    <source>
        <dbReference type="Proteomes" id="UP000272503"/>
    </source>
</evidence>
<accession>A0A3L6ZW21</accession>
<dbReference type="Pfam" id="PF01381">
    <property type="entry name" value="HTH_3"/>
    <property type="match status" value="1"/>
</dbReference>